<evidence type="ECO:0000256" key="7">
    <source>
        <dbReference type="ARBA" id="ARBA00022833"/>
    </source>
</evidence>
<dbReference type="FunFam" id="3.40.50.1970:FF:000007">
    <property type="entry name" value="Pentafunctional AROM polypeptide"/>
    <property type="match status" value="1"/>
</dbReference>
<sequence>MLENTVILTSNLIKMQTIQASGYPIYFGLEGYEAVNKLLAEKNYSSLYIIVDSNTNTFCLHRLLPYLAVDCAIEIIEIEAGEAQKNIDTCVALWSILSDFGADRKSCILNLGGGVVTDMGGFVASTFKRGIDFINIPTTLLGMVDASVGGKNGIDLNNLKNQIGTINTPTTLLIDTHYLETLSAREMRSGLAEMLKHGLIFDRNYWNKFKKLETLDTSMLDELIYESIVIKNTIVMQDPHEKGIRKSLNFGHTLGHGIESFYLGSQNKLLHGEAVAVGMILEAYLSYKKEYINLEEYLEIKEYMLSIFDKIAISTSDVDAIIDLLKHDKKNEYGKIQFSLLKNIGECIINQIVDDKLIQDAFFDYNS</sequence>
<accession>A0A2S4N8F7</accession>
<dbReference type="Pfam" id="PF24621">
    <property type="entry name" value="DHQS_C"/>
    <property type="match status" value="1"/>
</dbReference>
<comment type="cofactor">
    <cofactor evidence="1">
        <name>NAD(+)</name>
        <dbReference type="ChEBI" id="CHEBI:57540"/>
    </cofactor>
</comment>
<evidence type="ECO:0000256" key="3">
    <source>
        <dbReference type="ARBA" id="ARBA00001947"/>
    </source>
</evidence>
<evidence type="ECO:0000256" key="11">
    <source>
        <dbReference type="NCBIfam" id="TIGR01357"/>
    </source>
</evidence>
<dbReference type="Pfam" id="PF01761">
    <property type="entry name" value="DHQ_synthase"/>
    <property type="match status" value="1"/>
</dbReference>
<dbReference type="InterPro" id="IPR016037">
    <property type="entry name" value="DHQ_synth_AroB"/>
</dbReference>
<dbReference type="GO" id="GO:0005737">
    <property type="term" value="C:cytoplasm"/>
    <property type="evidence" value="ECO:0007669"/>
    <property type="project" value="InterPro"/>
</dbReference>
<evidence type="ECO:0000256" key="8">
    <source>
        <dbReference type="ARBA" id="ARBA00023027"/>
    </source>
</evidence>
<proteinExistence type="predicted"/>
<gene>
    <name evidence="14" type="ORF">Q361_10643</name>
</gene>
<comment type="cofactor">
    <cofactor evidence="2">
        <name>Co(2+)</name>
        <dbReference type="ChEBI" id="CHEBI:48828"/>
    </cofactor>
</comment>
<dbReference type="EMBL" id="PQNY01000006">
    <property type="protein sequence ID" value="POS01981.1"/>
    <property type="molecule type" value="Genomic_DNA"/>
</dbReference>
<dbReference type="PANTHER" id="PTHR43622">
    <property type="entry name" value="3-DEHYDROQUINATE SYNTHASE"/>
    <property type="match status" value="1"/>
</dbReference>
<feature type="domain" description="3-dehydroquinate synthase C-terminal" evidence="13">
    <location>
        <begin position="190"/>
        <end position="331"/>
    </location>
</feature>
<evidence type="ECO:0000259" key="12">
    <source>
        <dbReference type="Pfam" id="PF01761"/>
    </source>
</evidence>
<dbReference type="AlphaFoldDB" id="A0A2S4N8F7"/>
<dbReference type="NCBIfam" id="TIGR01357">
    <property type="entry name" value="aroB"/>
    <property type="match status" value="1"/>
</dbReference>
<dbReference type="PANTHER" id="PTHR43622:SF1">
    <property type="entry name" value="3-DEHYDROQUINATE SYNTHASE"/>
    <property type="match status" value="1"/>
</dbReference>
<dbReference type="GO" id="GO:0009073">
    <property type="term" value="P:aromatic amino acid family biosynthetic process"/>
    <property type="evidence" value="ECO:0007669"/>
    <property type="project" value="InterPro"/>
</dbReference>
<evidence type="ECO:0000256" key="9">
    <source>
        <dbReference type="ARBA" id="ARBA00023239"/>
    </source>
</evidence>
<evidence type="ECO:0000313" key="14">
    <source>
        <dbReference type="EMBL" id="POS01981.1"/>
    </source>
</evidence>
<evidence type="ECO:0000256" key="5">
    <source>
        <dbReference type="ARBA" id="ARBA00022723"/>
    </source>
</evidence>
<dbReference type="GO" id="GO:0009423">
    <property type="term" value="P:chorismate biosynthetic process"/>
    <property type="evidence" value="ECO:0007669"/>
    <property type="project" value="UniProtKB-UniRule"/>
</dbReference>
<protein>
    <recommendedName>
        <fullName evidence="11">3-dehydroquinate synthase</fullName>
        <ecNumber evidence="11">4.2.3.4</ecNumber>
    </recommendedName>
</protein>
<keyword evidence="8" id="KW-0520">NAD</keyword>
<keyword evidence="7" id="KW-0862">Zinc</keyword>
<keyword evidence="5" id="KW-0479">Metal-binding</keyword>
<dbReference type="InterPro" id="IPR030960">
    <property type="entry name" value="DHQS/DOIS_N"/>
</dbReference>
<dbReference type="GO" id="GO:0000166">
    <property type="term" value="F:nucleotide binding"/>
    <property type="evidence" value="ECO:0007669"/>
    <property type="project" value="UniProtKB-KW"/>
</dbReference>
<feature type="domain" description="3-dehydroquinate synthase N-terminal" evidence="12">
    <location>
        <begin position="76"/>
        <end position="188"/>
    </location>
</feature>
<evidence type="ECO:0000256" key="2">
    <source>
        <dbReference type="ARBA" id="ARBA00001941"/>
    </source>
</evidence>
<dbReference type="CDD" id="cd08195">
    <property type="entry name" value="DHQS"/>
    <property type="match status" value="1"/>
</dbReference>
<dbReference type="Gene3D" id="1.20.1090.10">
    <property type="entry name" value="Dehydroquinate synthase-like - alpha domain"/>
    <property type="match status" value="1"/>
</dbReference>
<organism evidence="14 15">
    <name type="scientific">Flavobacterium croceum DSM 17960</name>
    <dbReference type="NCBI Taxonomy" id="1121886"/>
    <lineage>
        <taxon>Bacteria</taxon>
        <taxon>Pseudomonadati</taxon>
        <taxon>Bacteroidota</taxon>
        <taxon>Flavobacteriia</taxon>
        <taxon>Flavobacteriales</taxon>
        <taxon>Flavobacteriaceae</taxon>
        <taxon>Flavobacterium</taxon>
    </lineage>
</organism>
<evidence type="ECO:0000256" key="10">
    <source>
        <dbReference type="ARBA" id="ARBA00023285"/>
    </source>
</evidence>
<evidence type="ECO:0000313" key="15">
    <source>
        <dbReference type="Proteomes" id="UP000237056"/>
    </source>
</evidence>
<keyword evidence="10" id="KW-0170">Cobalt</keyword>
<dbReference type="GO" id="GO:0003856">
    <property type="term" value="F:3-dehydroquinate synthase activity"/>
    <property type="evidence" value="ECO:0007669"/>
    <property type="project" value="UniProtKB-UniRule"/>
</dbReference>
<keyword evidence="6" id="KW-0547">Nucleotide-binding</keyword>
<dbReference type="Proteomes" id="UP000237056">
    <property type="component" value="Unassembled WGS sequence"/>
</dbReference>
<reference evidence="14 15" key="1">
    <citation type="submission" date="2018-01" db="EMBL/GenBank/DDBJ databases">
        <title>Genomic Encyclopedia of Type Strains, Phase I: the one thousand microbial genomes (KMG-I) project.</title>
        <authorList>
            <person name="Goeker M."/>
        </authorList>
    </citation>
    <scope>NUCLEOTIDE SEQUENCE [LARGE SCALE GENOMIC DNA]</scope>
    <source>
        <strain evidence="14 15">DSM 17960</strain>
    </source>
</reference>
<evidence type="ECO:0000256" key="1">
    <source>
        <dbReference type="ARBA" id="ARBA00001911"/>
    </source>
</evidence>
<dbReference type="PIRSF" id="PIRSF001455">
    <property type="entry name" value="DHQ_synth"/>
    <property type="match status" value="1"/>
</dbReference>
<dbReference type="EC" id="4.2.3.4" evidence="11"/>
<keyword evidence="9" id="KW-0456">Lyase</keyword>
<comment type="caution">
    <text evidence="14">The sequence shown here is derived from an EMBL/GenBank/DDBJ whole genome shotgun (WGS) entry which is preliminary data.</text>
</comment>
<dbReference type="SUPFAM" id="SSF56796">
    <property type="entry name" value="Dehydroquinate synthase-like"/>
    <property type="match status" value="1"/>
</dbReference>
<dbReference type="InterPro" id="IPR050071">
    <property type="entry name" value="Dehydroquinate_synthase"/>
</dbReference>
<evidence type="ECO:0000256" key="6">
    <source>
        <dbReference type="ARBA" id="ARBA00022741"/>
    </source>
</evidence>
<dbReference type="Gene3D" id="3.40.50.1970">
    <property type="match status" value="1"/>
</dbReference>
<dbReference type="InterPro" id="IPR056179">
    <property type="entry name" value="DHQS_C"/>
</dbReference>
<evidence type="ECO:0000256" key="4">
    <source>
        <dbReference type="ARBA" id="ARBA00003485"/>
    </source>
</evidence>
<comment type="cofactor">
    <cofactor evidence="3">
        <name>Zn(2+)</name>
        <dbReference type="ChEBI" id="CHEBI:29105"/>
    </cofactor>
</comment>
<dbReference type="InterPro" id="IPR030963">
    <property type="entry name" value="DHQ_synth_fam"/>
</dbReference>
<keyword evidence="15" id="KW-1185">Reference proteome</keyword>
<comment type="function">
    <text evidence="4">Catalyzes the conversion of 3-deoxy-D-arabino-heptulosonate 7-phosphate (DAHP) to dehydroquinate (DHQ).</text>
</comment>
<name>A0A2S4N8F7_9FLAO</name>
<dbReference type="GO" id="GO:0046872">
    <property type="term" value="F:metal ion binding"/>
    <property type="evidence" value="ECO:0007669"/>
    <property type="project" value="UniProtKB-KW"/>
</dbReference>
<evidence type="ECO:0000259" key="13">
    <source>
        <dbReference type="Pfam" id="PF24621"/>
    </source>
</evidence>